<feature type="domain" description="SpaA-like prealbumin fold" evidence="1">
    <location>
        <begin position="2"/>
        <end position="61"/>
    </location>
</feature>
<evidence type="ECO:0000313" key="3">
    <source>
        <dbReference type="Proteomes" id="UP000095390"/>
    </source>
</evidence>
<evidence type="ECO:0000313" key="2">
    <source>
        <dbReference type="EMBL" id="CUN06937.1"/>
    </source>
</evidence>
<proteinExistence type="predicted"/>
<dbReference type="EMBL" id="CYYC01000024">
    <property type="protein sequence ID" value="CUN06937.1"/>
    <property type="molecule type" value="Genomic_DNA"/>
</dbReference>
<evidence type="ECO:0000259" key="1">
    <source>
        <dbReference type="Pfam" id="PF17802"/>
    </source>
</evidence>
<organism evidence="2 3">
    <name type="scientific">Anaerobutyricum hallii</name>
    <dbReference type="NCBI Taxonomy" id="39488"/>
    <lineage>
        <taxon>Bacteria</taxon>
        <taxon>Bacillati</taxon>
        <taxon>Bacillota</taxon>
        <taxon>Clostridia</taxon>
        <taxon>Lachnospirales</taxon>
        <taxon>Lachnospiraceae</taxon>
        <taxon>Anaerobutyricum</taxon>
    </lineage>
</organism>
<protein>
    <recommendedName>
        <fullName evidence="1">SpaA-like prealbumin fold domain-containing protein</fullName>
    </recommendedName>
</protein>
<dbReference type="Proteomes" id="UP000095390">
    <property type="component" value="Unassembled WGS sequence"/>
</dbReference>
<dbReference type="Gene3D" id="2.60.40.10">
    <property type="entry name" value="Immunoglobulins"/>
    <property type="match status" value="1"/>
</dbReference>
<accession>A0A173TXX9</accession>
<dbReference type="AlphaFoldDB" id="A0A173TXX9"/>
<reference evidence="2 3" key="1">
    <citation type="submission" date="2015-09" db="EMBL/GenBank/DDBJ databases">
        <authorList>
            <consortium name="Pathogen Informatics"/>
        </authorList>
    </citation>
    <scope>NUCLEOTIDE SEQUENCE [LARGE SCALE GENOMIC DNA]</scope>
    <source>
        <strain evidence="2 3">2789STDY5834966</strain>
    </source>
</reference>
<gene>
    <name evidence="2" type="ORF">ERS852578_01993</name>
</gene>
<dbReference type="OrthoDB" id="9804660at2"/>
<dbReference type="Pfam" id="PF17802">
    <property type="entry name" value="SpaA"/>
    <property type="match status" value="1"/>
</dbReference>
<dbReference type="InterPro" id="IPR013783">
    <property type="entry name" value="Ig-like_fold"/>
</dbReference>
<name>A0A173TXX9_9FIRM</name>
<sequence>MDITGNNEVAGARLLLKDKEGNVIESWMSATEAHVFEQKLIAGETYTLAEVTAPSGYEVAAELHLL</sequence>
<dbReference type="InterPro" id="IPR041033">
    <property type="entry name" value="SpaA_PFL_dom_1"/>
</dbReference>